<proteinExistence type="predicted"/>
<dbReference type="SUPFAM" id="SSF51269">
    <property type="entry name" value="AFP III-like domain"/>
    <property type="match status" value="1"/>
</dbReference>
<feature type="domain" description="AFP-like" evidence="1">
    <location>
        <begin position="282"/>
        <end position="338"/>
    </location>
</feature>
<evidence type="ECO:0000313" key="2">
    <source>
        <dbReference type="EMBL" id="QNO16567.1"/>
    </source>
</evidence>
<dbReference type="InterPro" id="IPR020030">
    <property type="entry name" value="Pseudaminic_synth_PseI"/>
</dbReference>
<dbReference type="InterPro" id="IPR013974">
    <property type="entry name" value="SAF"/>
</dbReference>
<dbReference type="Pfam" id="PF03102">
    <property type="entry name" value="NeuB"/>
    <property type="match status" value="1"/>
</dbReference>
<gene>
    <name evidence="2" type="primary">pseI</name>
    <name evidence="2" type="ORF">HYG86_00790</name>
</gene>
<dbReference type="CDD" id="cd11615">
    <property type="entry name" value="SAF_NeuB_like"/>
    <property type="match status" value="1"/>
</dbReference>
<name>A0A7G9WD05_ALKCA</name>
<evidence type="ECO:0000259" key="1">
    <source>
        <dbReference type="PROSITE" id="PS50844"/>
    </source>
</evidence>
<dbReference type="AlphaFoldDB" id="A0A7G9WD05"/>
<keyword evidence="2" id="KW-0808">Transferase</keyword>
<organism evidence="2 3">
    <name type="scientific">Alkalicella caledoniensis</name>
    <dbReference type="NCBI Taxonomy" id="2731377"/>
    <lineage>
        <taxon>Bacteria</taxon>
        <taxon>Bacillati</taxon>
        <taxon>Bacillota</taxon>
        <taxon>Clostridia</taxon>
        <taxon>Eubacteriales</taxon>
        <taxon>Proteinivoracaceae</taxon>
        <taxon>Alkalicella</taxon>
    </lineage>
</organism>
<protein>
    <submittedName>
        <fullName evidence="2">Pseudaminic acid synthase</fullName>
        <ecNumber evidence="2">2.5.1.97</ecNumber>
    </submittedName>
</protein>
<dbReference type="Gene3D" id="3.90.1210.10">
    <property type="entry name" value="Antifreeze-like/N-acetylneuraminic acid synthase C-terminal domain"/>
    <property type="match status" value="1"/>
</dbReference>
<dbReference type="GO" id="GO:0047444">
    <property type="term" value="F:N-acylneuraminate-9-phosphate synthase activity"/>
    <property type="evidence" value="ECO:0007669"/>
    <property type="project" value="TreeGrafter"/>
</dbReference>
<dbReference type="NCBIfam" id="TIGR03586">
    <property type="entry name" value="PseI"/>
    <property type="match status" value="1"/>
</dbReference>
<accession>A0A7G9WD05</accession>
<reference evidence="2 3" key="1">
    <citation type="submission" date="2020-07" db="EMBL/GenBank/DDBJ databases">
        <title>Alkalicella. sp. LB2 genome.</title>
        <authorList>
            <person name="Postec A."/>
            <person name="Quemeneur M."/>
        </authorList>
    </citation>
    <scope>NUCLEOTIDE SEQUENCE [LARGE SCALE GENOMIC DNA]</scope>
    <source>
        <strain evidence="2 3">LB2</strain>
    </source>
</reference>
<dbReference type="GO" id="GO:0016051">
    <property type="term" value="P:carbohydrate biosynthetic process"/>
    <property type="evidence" value="ECO:0007669"/>
    <property type="project" value="InterPro"/>
</dbReference>
<dbReference type="EMBL" id="CP058559">
    <property type="protein sequence ID" value="QNO16567.1"/>
    <property type="molecule type" value="Genomic_DNA"/>
</dbReference>
<dbReference type="PROSITE" id="PS50844">
    <property type="entry name" value="AFP_LIKE"/>
    <property type="match status" value="1"/>
</dbReference>
<dbReference type="InterPro" id="IPR013785">
    <property type="entry name" value="Aldolase_TIM"/>
</dbReference>
<dbReference type="PANTHER" id="PTHR42966">
    <property type="entry name" value="N-ACETYLNEURAMINATE SYNTHASE"/>
    <property type="match status" value="1"/>
</dbReference>
<keyword evidence="3" id="KW-1185">Reference proteome</keyword>
<dbReference type="SUPFAM" id="SSF51569">
    <property type="entry name" value="Aldolase"/>
    <property type="match status" value="1"/>
</dbReference>
<evidence type="ECO:0000313" key="3">
    <source>
        <dbReference type="Proteomes" id="UP000516160"/>
    </source>
</evidence>
<dbReference type="InterPro" id="IPR036732">
    <property type="entry name" value="AFP_Neu5c_C_sf"/>
</dbReference>
<dbReference type="PANTHER" id="PTHR42966:SF2">
    <property type="entry name" value="PSEUDAMINIC ACID SYNTHASE"/>
    <property type="match status" value="1"/>
</dbReference>
<dbReference type="Gene3D" id="3.20.20.70">
    <property type="entry name" value="Aldolase class I"/>
    <property type="match status" value="1"/>
</dbReference>
<dbReference type="EC" id="2.5.1.97" evidence="2"/>
<sequence length="338" mass="37728">MFTDRVYIVAEISANHGHDIEIAKKTIKASKDAGADAVKIQTYTAETITLDCDNEHFQIKQGTIWDGTTLYKLYQQAYTPWEWHKELYDYAREVGITIFSSPFDFSAVDFLEELKTPAYKVASFEITDTPLIKYMASKGKPMIISTGIATLAEIHEAINACKSEGNKDITLLKCTSSYPAPYEEINLLTIPNMGNTFGVRVGLSDHSIGSTVALGAVALGAKFIEKHVILDRNIGGPDASFSMELHEFAEMVKEIRKLEKALGKVNYDLSEKSLNSRKFSRSLFFSEEINEGQTITDQNMRSVRPGTGLHPRHYDEVLGKKAITNIKKGTPVDWSLIK</sequence>
<dbReference type="Proteomes" id="UP000516160">
    <property type="component" value="Chromosome"/>
</dbReference>
<dbReference type="KEGG" id="acae:HYG86_00790"/>
<dbReference type="SMART" id="SM00858">
    <property type="entry name" value="SAF"/>
    <property type="match status" value="1"/>
</dbReference>
<dbReference type="Pfam" id="PF08666">
    <property type="entry name" value="SAF"/>
    <property type="match status" value="1"/>
</dbReference>
<dbReference type="InterPro" id="IPR006190">
    <property type="entry name" value="SAF_AFP_Neu5Ac"/>
</dbReference>
<dbReference type="InterPro" id="IPR051690">
    <property type="entry name" value="PseI-like"/>
</dbReference>
<dbReference type="InterPro" id="IPR057736">
    <property type="entry name" value="SAF_PseI/NeuA/NeuB"/>
</dbReference>
<dbReference type="InterPro" id="IPR013132">
    <property type="entry name" value="PseI/NeuA/B-like_N"/>
</dbReference>